<evidence type="ECO:0000313" key="8">
    <source>
        <dbReference type="Proteomes" id="UP001501586"/>
    </source>
</evidence>
<dbReference type="PROSITE" id="PS51755">
    <property type="entry name" value="OMPR_PHOB"/>
    <property type="match status" value="1"/>
</dbReference>
<feature type="DNA-binding region" description="OmpR/PhoB-type" evidence="5">
    <location>
        <begin position="1"/>
        <end position="94"/>
    </location>
</feature>
<reference evidence="8" key="1">
    <citation type="journal article" date="2019" name="Int. J. Syst. Evol. Microbiol.">
        <title>The Global Catalogue of Microorganisms (GCM) 10K type strain sequencing project: providing services to taxonomists for standard genome sequencing and annotation.</title>
        <authorList>
            <consortium name="The Broad Institute Genomics Platform"/>
            <consortium name="The Broad Institute Genome Sequencing Center for Infectious Disease"/>
            <person name="Wu L."/>
            <person name="Ma J."/>
        </authorList>
    </citation>
    <scope>NUCLEOTIDE SEQUENCE [LARGE SCALE GENOMIC DNA]</scope>
    <source>
        <strain evidence="8">JCM 17458</strain>
    </source>
</reference>
<evidence type="ECO:0000313" key="7">
    <source>
        <dbReference type="EMBL" id="GAA4283688.1"/>
    </source>
</evidence>
<dbReference type="Gene3D" id="1.25.40.10">
    <property type="entry name" value="Tetratricopeptide repeat domain"/>
    <property type="match status" value="2"/>
</dbReference>
<evidence type="ECO:0000256" key="3">
    <source>
        <dbReference type="ARBA" id="ARBA00023125"/>
    </source>
</evidence>
<dbReference type="Pfam" id="PF25872">
    <property type="entry name" value="HTH_77"/>
    <property type="match status" value="1"/>
</dbReference>
<dbReference type="InterPro" id="IPR027417">
    <property type="entry name" value="P-loop_NTPase"/>
</dbReference>
<evidence type="ECO:0000259" key="6">
    <source>
        <dbReference type="PROSITE" id="PS51755"/>
    </source>
</evidence>
<dbReference type="PANTHER" id="PTHR35807:SF1">
    <property type="entry name" value="TRANSCRIPTIONAL REGULATOR REDD"/>
    <property type="match status" value="1"/>
</dbReference>
<gene>
    <name evidence="7" type="ORF">GCM10022261_12190</name>
</gene>
<organism evidence="7 8">
    <name type="scientific">Brevibacterium daeguense</name>
    <dbReference type="NCBI Taxonomy" id="909936"/>
    <lineage>
        <taxon>Bacteria</taxon>
        <taxon>Bacillati</taxon>
        <taxon>Actinomycetota</taxon>
        <taxon>Actinomycetes</taxon>
        <taxon>Micrococcales</taxon>
        <taxon>Brevibacteriaceae</taxon>
        <taxon>Brevibacterium</taxon>
    </lineage>
</organism>
<dbReference type="SUPFAM" id="SSF46894">
    <property type="entry name" value="C-terminal effector domain of the bipartite response regulators"/>
    <property type="match status" value="1"/>
</dbReference>
<dbReference type="PRINTS" id="PR00364">
    <property type="entry name" value="DISEASERSIST"/>
</dbReference>
<keyword evidence="4" id="KW-0804">Transcription</keyword>
<dbReference type="SMART" id="SM00862">
    <property type="entry name" value="Trans_reg_C"/>
    <property type="match status" value="1"/>
</dbReference>
<sequence length="965" mass="101323">MAEPPVDIGVLGPLEIRRAGARVELRGARPRTALAALVIQAPHPLSVDALIDAVWGEHVPDHPRGAVHTVVSRLRGVLGADAVQAGPAGYCLALPAEAVDAARFEALRRRAADRTPSGAAALLDEAVALWRGPAYAEFADRPFAIAEAARLEELRMKTVEERAVVSLELGSAAEAVVPLRRLVAEQPVREHAHGLLMTALYRCGRPAEALDQYQLLRRTLAEELGLDPSPALRDLQLRILGHDLPLRSPSPTSDATPPAGESATRAFLGATGAFIGREADIDDLVAAVAVHRLVCITGPGGVGKTRLVAEALPELTRRLGRPAAVVELDDAAPGQVAARVASVLGLGTALGPRPAVLEYLSASALILVLDGCERVLTEVQSLVEAVRRTAARVHIVVTSRQSLSPGVEQVIPLAPLPAPDAAEAPERAALAPATRLFADRLRRLRPGADLTAPVLAMIGELCRRLDGLPLALELAAAQAAVLGVRSVLDELDAGHDPADGVRGSLRSVVARSHNLLSAPDRALLGRLSVFVGAFDLTDAEQVAPTGSAARAGLSRLVRASLVVPVDDGAGMRHRLLGIVRAFAAEHADAAAPGMYWQWAADCSERWAAEAVGPRCEEALTRLDRARADLASAASSALIAGRVTSAARIVGHLGLCTHWVPGPALAEVMLQVGEHPDLPGAPAEALALGAAALAAVERGDLARANRLGIDAERAARTPRERFLALTSLSIAAVYAGTRDAATRNWRQVLAIAGLDDGYRVDAHGALALVLAAAGELREADEQAAAAREAAERSGATARIAFALYASGEVLLITDPEAAAEVLREAARLADRVRAEQISGVARVALLSVLTRSGRTREAADLARILLGLQQRSGHWPQLWTTLRILAESFAAAGRLESAELVLAAAEAAASAPGLAGGDIERYRRLRERVRAGLGPDRANRIDSVARLLPRTEVLARARDAAEELLT</sequence>
<dbReference type="Gene3D" id="1.10.10.10">
    <property type="entry name" value="Winged helix-like DNA-binding domain superfamily/Winged helix DNA-binding domain"/>
    <property type="match status" value="1"/>
</dbReference>
<dbReference type="Pfam" id="PF20703">
    <property type="entry name" value="nSTAND1"/>
    <property type="match status" value="1"/>
</dbReference>
<proteinExistence type="inferred from homology"/>
<protein>
    <submittedName>
        <fullName evidence="7">BTAD domain-containing putative transcriptional regulator</fullName>
    </submittedName>
</protein>
<dbReference type="Gene3D" id="3.40.50.300">
    <property type="entry name" value="P-loop containing nucleotide triphosphate hydrolases"/>
    <property type="match status" value="1"/>
</dbReference>
<dbReference type="InterPro" id="IPR011990">
    <property type="entry name" value="TPR-like_helical_dom_sf"/>
</dbReference>
<evidence type="ECO:0000256" key="2">
    <source>
        <dbReference type="ARBA" id="ARBA00023015"/>
    </source>
</evidence>
<accession>A0ABP8EID2</accession>
<dbReference type="InterPro" id="IPR001867">
    <property type="entry name" value="OmpR/PhoB-type_DNA-bd"/>
</dbReference>
<evidence type="ECO:0000256" key="4">
    <source>
        <dbReference type="ARBA" id="ARBA00023163"/>
    </source>
</evidence>
<keyword evidence="3 5" id="KW-0238">DNA-binding</keyword>
<dbReference type="InterPro" id="IPR016032">
    <property type="entry name" value="Sig_transdc_resp-reg_C-effctor"/>
</dbReference>
<comment type="similarity">
    <text evidence="1">Belongs to the AfsR/DnrI/RedD regulatory family.</text>
</comment>
<dbReference type="InterPro" id="IPR051677">
    <property type="entry name" value="AfsR-DnrI-RedD_regulator"/>
</dbReference>
<dbReference type="SUPFAM" id="SSF52540">
    <property type="entry name" value="P-loop containing nucleoside triphosphate hydrolases"/>
    <property type="match status" value="1"/>
</dbReference>
<keyword evidence="2" id="KW-0805">Transcription regulation</keyword>
<dbReference type="Pfam" id="PF03704">
    <property type="entry name" value="BTAD"/>
    <property type="match status" value="1"/>
</dbReference>
<dbReference type="Proteomes" id="UP001501586">
    <property type="component" value="Unassembled WGS sequence"/>
</dbReference>
<evidence type="ECO:0000256" key="1">
    <source>
        <dbReference type="ARBA" id="ARBA00005820"/>
    </source>
</evidence>
<dbReference type="CDD" id="cd15831">
    <property type="entry name" value="BTAD"/>
    <property type="match status" value="1"/>
</dbReference>
<dbReference type="InterPro" id="IPR036388">
    <property type="entry name" value="WH-like_DNA-bd_sf"/>
</dbReference>
<dbReference type="SMART" id="SM01043">
    <property type="entry name" value="BTAD"/>
    <property type="match status" value="1"/>
</dbReference>
<keyword evidence="8" id="KW-1185">Reference proteome</keyword>
<feature type="domain" description="OmpR/PhoB-type" evidence="6">
    <location>
        <begin position="1"/>
        <end position="94"/>
    </location>
</feature>
<dbReference type="InterPro" id="IPR049052">
    <property type="entry name" value="nSTAND1"/>
</dbReference>
<dbReference type="PANTHER" id="PTHR35807">
    <property type="entry name" value="TRANSCRIPTIONAL REGULATOR REDD-RELATED"/>
    <property type="match status" value="1"/>
</dbReference>
<dbReference type="InterPro" id="IPR058852">
    <property type="entry name" value="HTH_77"/>
</dbReference>
<name>A0ABP8EID2_9MICO</name>
<comment type="caution">
    <text evidence="7">The sequence shown here is derived from an EMBL/GenBank/DDBJ whole genome shotgun (WGS) entry which is preliminary data.</text>
</comment>
<dbReference type="EMBL" id="BAABAZ010000004">
    <property type="protein sequence ID" value="GAA4283688.1"/>
    <property type="molecule type" value="Genomic_DNA"/>
</dbReference>
<dbReference type="InterPro" id="IPR005158">
    <property type="entry name" value="BTAD"/>
</dbReference>
<dbReference type="RefSeq" id="WP_236863766.1">
    <property type="nucleotide sequence ID" value="NZ_BAABAZ010000004.1"/>
</dbReference>
<evidence type="ECO:0000256" key="5">
    <source>
        <dbReference type="PROSITE-ProRule" id="PRU01091"/>
    </source>
</evidence>
<dbReference type="SUPFAM" id="SSF48452">
    <property type="entry name" value="TPR-like"/>
    <property type="match status" value="1"/>
</dbReference>